<keyword evidence="3" id="KW-0732">Signal</keyword>
<dbReference type="InterPro" id="IPR008256">
    <property type="entry name" value="Peptidase_S1B"/>
</dbReference>
<dbReference type="SUPFAM" id="SSF50494">
    <property type="entry name" value="Trypsin-like serine proteases"/>
    <property type="match status" value="1"/>
</dbReference>
<dbReference type="PRINTS" id="PR00839">
    <property type="entry name" value="V8PROTEASE"/>
</dbReference>
<dbReference type="GO" id="GO:0006508">
    <property type="term" value="P:proteolysis"/>
    <property type="evidence" value="ECO:0007669"/>
    <property type="project" value="UniProtKB-KW"/>
</dbReference>
<dbReference type="Gene3D" id="2.40.10.10">
    <property type="entry name" value="Trypsin-like serine proteases"/>
    <property type="match status" value="2"/>
</dbReference>
<evidence type="ECO:0000313" key="7">
    <source>
        <dbReference type="EMBL" id="PND38314.1"/>
    </source>
</evidence>
<accession>A0A2N8KXX8</accession>
<comment type="similarity">
    <text evidence="1 6">Belongs to the peptidase S1B family.</text>
</comment>
<evidence type="ECO:0000256" key="3">
    <source>
        <dbReference type="ARBA" id="ARBA00022729"/>
    </source>
</evidence>
<dbReference type="PROSITE" id="PS00673">
    <property type="entry name" value="V8_SER"/>
    <property type="match status" value="1"/>
</dbReference>
<dbReference type="Proteomes" id="UP000235916">
    <property type="component" value="Unassembled WGS sequence"/>
</dbReference>
<name>A0A2N8KXX8_9BURK</name>
<dbReference type="InterPro" id="IPR009003">
    <property type="entry name" value="Peptidase_S1_PA"/>
</dbReference>
<keyword evidence="2 6" id="KW-0645">Protease</keyword>
<sequence length="380" mass="40021">MGSFDALLATTRQLLSAGGALQSIGGGEQIDRAQLKQGVVLHLARLHPADPISLEAAAQTVLDAADRGLNCSATQGDAAAREFMHDALEVIVQVIGRPALRMPLGKVQSPENASRGNELWTAWLGTHRKQVDKAAASVAKLYRVFANGREEHIGTGWRLGADLIVTNRHVVRLLVPDAALPVADWSLDPRWTCVADFGATDEPATPLRFAANALQACAPEPAIDMAVLRLASNGGTLPNALAVSDDETLLGAYSDGPTPTFEGQPVYAVGHPLQRLAGTEVLSVFGDADGRKRCSPGRTTALRDGATNFEHDCSTLRGNSGSPIFDLYTHQVLGTHRGGRSSDPEGIIGDANAAVAVARLTAHVMGNILKNGIVKQHGKA</sequence>
<evidence type="ECO:0000256" key="2">
    <source>
        <dbReference type="ARBA" id="ARBA00022670"/>
    </source>
</evidence>
<evidence type="ECO:0000256" key="4">
    <source>
        <dbReference type="ARBA" id="ARBA00022801"/>
    </source>
</evidence>
<dbReference type="RefSeq" id="WP_102768233.1">
    <property type="nucleotide sequence ID" value="NZ_POSP01000003.1"/>
</dbReference>
<evidence type="ECO:0000256" key="5">
    <source>
        <dbReference type="ARBA" id="ARBA00022825"/>
    </source>
</evidence>
<gene>
    <name evidence="7" type="ORF">C1O66_12795</name>
</gene>
<evidence type="ECO:0000313" key="8">
    <source>
        <dbReference type="Proteomes" id="UP000235916"/>
    </source>
</evidence>
<reference evidence="7 8" key="1">
    <citation type="submission" date="2018-01" db="EMBL/GenBank/DDBJ databases">
        <title>Draft genome sequence of Paucibacter aquatile CR182 isolated from freshwater of the Nakdong River.</title>
        <authorList>
            <person name="Choi A."/>
            <person name="Chung E.J."/>
        </authorList>
    </citation>
    <scope>NUCLEOTIDE SEQUENCE [LARGE SCALE GENOMIC DNA]</scope>
    <source>
        <strain evidence="7 8">CR182</strain>
    </source>
</reference>
<organism evidence="7 8">
    <name type="scientific">Kinneretia aquatilis</name>
    <dbReference type="NCBI Taxonomy" id="2070761"/>
    <lineage>
        <taxon>Bacteria</taxon>
        <taxon>Pseudomonadati</taxon>
        <taxon>Pseudomonadota</taxon>
        <taxon>Betaproteobacteria</taxon>
        <taxon>Burkholderiales</taxon>
        <taxon>Sphaerotilaceae</taxon>
        <taxon>Roseateles</taxon>
    </lineage>
</organism>
<dbReference type="AlphaFoldDB" id="A0A2N8KXX8"/>
<dbReference type="EMBL" id="POSP01000003">
    <property type="protein sequence ID" value="PND38314.1"/>
    <property type="molecule type" value="Genomic_DNA"/>
</dbReference>
<dbReference type="Pfam" id="PF13365">
    <property type="entry name" value="Trypsin_2"/>
    <property type="match status" value="1"/>
</dbReference>
<dbReference type="OrthoDB" id="267336at2"/>
<keyword evidence="5 6" id="KW-0720">Serine protease</keyword>
<dbReference type="EC" id="3.4.21.-" evidence="6"/>
<keyword evidence="4 6" id="KW-0378">Hydrolase</keyword>
<evidence type="ECO:0000256" key="6">
    <source>
        <dbReference type="RuleBase" id="RU004296"/>
    </source>
</evidence>
<dbReference type="InterPro" id="IPR043504">
    <property type="entry name" value="Peptidase_S1_PA_chymotrypsin"/>
</dbReference>
<keyword evidence="8" id="KW-1185">Reference proteome</keyword>
<comment type="caution">
    <text evidence="7">The sequence shown here is derived from an EMBL/GenBank/DDBJ whole genome shotgun (WGS) entry which is preliminary data.</text>
</comment>
<dbReference type="InterPro" id="IPR000126">
    <property type="entry name" value="V8_ser_AS"/>
</dbReference>
<dbReference type="GO" id="GO:0008236">
    <property type="term" value="F:serine-type peptidase activity"/>
    <property type="evidence" value="ECO:0007669"/>
    <property type="project" value="UniProtKB-KW"/>
</dbReference>
<proteinExistence type="inferred from homology"/>
<protein>
    <recommendedName>
        <fullName evidence="6">Serine protease</fullName>
        <ecNumber evidence="6">3.4.21.-</ecNumber>
    </recommendedName>
</protein>
<evidence type="ECO:0000256" key="1">
    <source>
        <dbReference type="ARBA" id="ARBA00008764"/>
    </source>
</evidence>